<evidence type="ECO:0000313" key="1">
    <source>
        <dbReference type="EMBL" id="KAI4543111.1"/>
    </source>
</evidence>
<evidence type="ECO:0000313" key="2">
    <source>
        <dbReference type="Proteomes" id="UP001214576"/>
    </source>
</evidence>
<proteinExistence type="predicted"/>
<comment type="caution">
    <text evidence="1">The sequence shown here is derived from an EMBL/GenBank/DDBJ whole genome shotgun (WGS) entry which is preliminary data.</text>
</comment>
<reference evidence="1" key="1">
    <citation type="submission" date="2022-03" db="EMBL/GenBank/DDBJ databases">
        <title>Genomic analyses of argali, domestic sheep and their hybrids provide insights into chromosomal evolution, heterosis and genetic basis of agronomic traits.</title>
        <authorList>
            <person name="Li M."/>
        </authorList>
    </citation>
    <scope>NUCLEOTIDE SEQUENCE</scope>
    <source>
        <strain evidence="1">CAU-MHL-2022a</strain>
        <tissue evidence="1">Skin</tissue>
    </source>
</reference>
<gene>
    <name evidence="1" type="ORF">MG293_007237</name>
</gene>
<dbReference type="AlphaFoldDB" id="A0AAD4UBQ0"/>
<name>A0AAD4UBQ0_OVIAM</name>
<keyword evidence="2" id="KW-1185">Reference proteome</keyword>
<sequence>MGLSFYGPDGLSYCFGRYAGQRTQYPSLGPRQGTECGLKESCFCCGREQALGFIRESNLLEAEQMFYWLLNIRNKSLLFIQGDFQKSFMGETGAKLGSGLQIIIGKNDRSSLIYITAVLLKAGGNPASPNTCLVSEGIMKRHKEGAIFDRYRYGVGWILLWSGF</sequence>
<organism evidence="1 2">
    <name type="scientific">Ovis ammon polii</name>
    <dbReference type="NCBI Taxonomy" id="230172"/>
    <lineage>
        <taxon>Eukaryota</taxon>
        <taxon>Metazoa</taxon>
        <taxon>Chordata</taxon>
        <taxon>Craniata</taxon>
        <taxon>Vertebrata</taxon>
        <taxon>Euteleostomi</taxon>
        <taxon>Mammalia</taxon>
        <taxon>Eutheria</taxon>
        <taxon>Laurasiatheria</taxon>
        <taxon>Artiodactyla</taxon>
        <taxon>Ruminantia</taxon>
        <taxon>Pecora</taxon>
        <taxon>Bovidae</taxon>
        <taxon>Caprinae</taxon>
        <taxon>Ovis</taxon>
    </lineage>
</organism>
<protein>
    <submittedName>
        <fullName evidence="1">Uncharacterized protein</fullName>
    </submittedName>
</protein>
<dbReference type="Proteomes" id="UP001214576">
    <property type="component" value="Unassembled WGS sequence"/>
</dbReference>
<accession>A0AAD4UBQ0</accession>
<dbReference type="EMBL" id="JAKZEL010000006">
    <property type="protein sequence ID" value="KAI4543111.1"/>
    <property type="molecule type" value="Genomic_DNA"/>
</dbReference>